<evidence type="ECO:0000256" key="7">
    <source>
        <dbReference type="SAM" id="Phobius"/>
    </source>
</evidence>
<feature type="transmembrane region" description="Helical" evidence="7">
    <location>
        <begin position="267"/>
        <end position="286"/>
    </location>
</feature>
<dbReference type="GO" id="GO:0005886">
    <property type="term" value="C:plasma membrane"/>
    <property type="evidence" value="ECO:0007669"/>
    <property type="project" value="UniProtKB-SubCell"/>
</dbReference>
<dbReference type="Gene3D" id="1.20.1250.20">
    <property type="entry name" value="MFS general substrate transporter like domains"/>
    <property type="match status" value="2"/>
</dbReference>
<dbReference type="PROSITE" id="PS50850">
    <property type="entry name" value="MFS"/>
    <property type="match status" value="1"/>
</dbReference>
<keyword evidence="10" id="KW-1185">Reference proteome</keyword>
<dbReference type="CDD" id="cd17478">
    <property type="entry name" value="MFS_FsR"/>
    <property type="match status" value="1"/>
</dbReference>
<feature type="transmembrane region" description="Helical" evidence="7">
    <location>
        <begin position="128"/>
        <end position="150"/>
    </location>
</feature>
<keyword evidence="2" id="KW-0813">Transport</keyword>
<feature type="transmembrane region" description="Helical" evidence="7">
    <location>
        <begin position="394"/>
        <end position="417"/>
    </location>
</feature>
<feature type="transmembrane region" description="Helical" evidence="7">
    <location>
        <begin position="32"/>
        <end position="53"/>
    </location>
</feature>
<evidence type="ECO:0000313" key="10">
    <source>
        <dbReference type="Proteomes" id="UP000441717"/>
    </source>
</evidence>
<evidence type="ECO:0000259" key="8">
    <source>
        <dbReference type="PROSITE" id="PS50850"/>
    </source>
</evidence>
<accession>A0A6N7INC4</accession>
<dbReference type="InterPro" id="IPR011701">
    <property type="entry name" value="MFS"/>
</dbReference>
<dbReference type="InterPro" id="IPR020846">
    <property type="entry name" value="MFS_dom"/>
</dbReference>
<dbReference type="AlphaFoldDB" id="A0A6N7INC4"/>
<keyword evidence="3 7" id="KW-0812">Transmembrane</keyword>
<name>A0A6N7INC4_9FIRM</name>
<keyword evidence="5 7" id="KW-0472">Membrane</keyword>
<evidence type="ECO:0000313" key="9">
    <source>
        <dbReference type="EMBL" id="MQL51099.1"/>
    </source>
</evidence>
<evidence type="ECO:0000256" key="4">
    <source>
        <dbReference type="ARBA" id="ARBA00022989"/>
    </source>
</evidence>
<dbReference type="EMBL" id="WHYR01000004">
    <property type="protein sequence ID" value="MQL51099.1"/>
    <property type="molecule type" value="Genomic_DNA"/>
</dbReference>
<dbReference type="SUPFAM" id="SSF103473">
    <property type="entry name" value="MFS general substrate transporter"/>
    <property type="match status" value="1"/>
</dbReference>
<feature type="transmembrane region" description="Helical" evidence="7">
    <location>
        <begin position="156"/>
        <end position="176"/>
    </location>
</feature>
<feature type="transmembrane region" description="Helical" evidence="7">
    <location>
        <begin position="359"/>
        <end position="382"/>
    </location>
</feature>
<comment type="subcellular location">
    <subcellularLocation>
        <location evidence="1">Cell membrane</location>
        <topology evidence="1">Multi-pass membrane protein</topology>
    </subcellularLocation>
</comment>
<sequence length="455" mass="46592">MSRLLLLSWGHLVTDMAQGALPALLPVLKQAFVLSYAQTSLLVLVSNVASSVIQPLFGYVADRRPARWLMPAGCLVAGIGLALTGRLPWFALLLAAVAISSLGVAAYHPEGSREANLASGTRKGSGMAVFSVGGNLGFGLGSLFMAWLLTMGGPQATVYFLLPGLLTAGLLTFYWSRVGSGKGALRGIPAGSPVSAPGEAAGKAGRVSGIPVGPPVSTTGSGVSPVGRKQAGAGTTGRKEAGPDGGRAFDPQAYAAAPAVPKGRRGILAAFSLLLVYIIFRSWLHAGLSTYIPLYYTDYLHGDPHVAGYFVSVFLLAGALGTLLGGPLTDVLGAPRVMAGSMALLIPLIYLFQRAGGGFASLALLALIGMSLISTFSTTIVLGQQLMPHNKGLASGFTIGFGVGMGGVGVTLLGVLADHLGVPAVFTVLNLLAIGGLLLALFLACRFPRAAEIRE</sequence>
<evidence type="ECO:0000256" key="5">
    <source>
        <dbReference type="ARBA" id="ARBA00023136"/>
    </source>
</evidence>
<protein>
    <submittedName>
        <fullName evidence="9">MFS transporter</fullName>
    </submittedName>
</protein>
<comment type="caution">
    <text evidence="9">The sequence shown here is derived from an EMBL/GenBank/DDBJ whole genome shotgun (WGS) entry which is preliminary data.</text>
</comment>
<feature type="transmembrane region" description="Helical" evidence="7">
    <location>
        <begin position="306"/>
        <end position="325"/>
    </location>
</feature>
<dbReference type="Proteomes" id="UP000441717">
    <property type="component" value="Unassembled WGS sequence"/>
</dbReference>
<feature type="transmembrane region" description="Helical" evidence="7">
    <location>
        <begin position="423"/>
        <end position="445"/>
    </location>
</feature>
<feature type="transmembrane region" description="Helical" evidence="7">
    <location>
        <begin position="65"/>
        <end position="83"/>
    </location>
</feature>
<evidence type="ECO:0000256" key="2">
    <source>
        <dbReference type="ARBA" id="ARBA00022448"/>
    </source>
</evidence>
<dbReference type="GO" id="GO:0022857">
    <property type="term" value="F:transmembrane transporter activity"/>
    <property type="evidence" value="ECO:0007669"/>
    <property type="project" value="InterPro"/>
</dbReference>
<feature type="transmembrane region" description="Helical" evidence="7">
    <location>
        <begin position="89"/>
        <end position="107"/>
    </location>
</feature>
<proteinExistence type="predicted"/>
<dbReference type="InterPro" id="IPR036259">
    <property type="entry name" value="MFS_trans_sf"/>
</dbReference>
<feature type="transmembrane region" description="Helical" evidence="7">
    <location>
        <begin position="337"/>
        <end position="353"/>
    </location>
</feature>
<dbReference type="RefSeq" id="WP_152945023.1">
    <property type="nucleotide sequence ID" value="NZ_WHYR01000004.1"/>
</dbReference>
<gene>
    <name evidence="9" type="ORF">GFC01_02220</name>
</gene>
<keyword evidence="4 7" id="KW-1133">Transmembrane helix</keyword>
<feature type="domain" description="Major facilitator superfamily (MFS) profile" evidence="8">
    <location>
        <begin position="3"/>
        <end position="448"/>
    </location>
</feature>
<dbReference type="OrthoDB" id="9770492at2"/>
<dbReference type="Pfam" id="PF07690">
    <property type="entry name" value="MFS_1"/>
    <property type="match status" value="1"/>
</dbReference>
<dbReference type="PANTHER" id="PTHR43129:SF1">
    <property type="entry name" value="FOSMIDOMYCIN RESISTANCE PROTEIN"/>
    <property type="match status" value="1"/>
</dbReference>
<evidence type="ECO:0000256" key="1">
    <source>
        <dbReference type="ARBA" id="ARBA00004651"/>
    </source>
</evidence>
<evidence type="ECO:0000256" key="6">
    <source>
        <dbReference type="SAM" id="MobiDB-lite"/>
    </source>
</evidence>
<reference evidence="9 10" key="1">
    <citation type="submission" date="2019-10" db="EMBL/GenBank/DDBJ databases">
        <title>Comparative genomics of sulfur disproportionating microorganisms.</title>
        <authorList>
            <person name="Ward L.M."/>
            <person name="Bertran E."/>
            <person name="Johnston D."/>
        </authorList>
    </citation>
    <scope>NUCLEOTIDE SEQUENCE [LARGE SCALE GENOMIC DNA]</scope>
    <source>
        <strain evidence="9 10">DSM 14055</strain>
    </source>
</reference>
<feature type="region of interest" description="Disordered" evidence="6">
    <location>
        <begin position="215"/>
        <end position="245"/>
    </location>
</feature>
<organism evidence="9 10">
    <name type="scientific">Desulfofundulus thermobenzoicus</name>
    <dbReference type="NCBI Taxonomy" id="29376"/>
    <lineage>
        <taxon>Bacteria</taxon>
        <taxon>Bacillati</taxon>
        <taxon>Bacillota</taxon>
        <taxon>Clostridia</taxon>
        <taxon>Eubacteriales</taxon>
        <taxon>Peptococcaceae</taxon>
        <taxon>Desulfofundulus</taxon>
    </lineage>
</organism>
<evidence type="ECO:0000256" key="3">
    <source>
        <dbReference type="ARBA" id="ARBA00022692"/>
    </source>
</evidence>
<dbReference type="PANTHER" id="PTHR43129">
    <property type="entry name" value="FOSMIDOMYCIN RESISTANCE PROTEIN"/>
    <property type="match status" value="1"/>
</dbReference>